<gene>
    <name evidence="2" type="primary">hmuS</name>
    <name evidence="2" type="ordered locus">Dshi_0574</name>
</gene>
<accession>A8LPJ7</accession>
<dbReference type="GO" id="GO:0006826">
    <property type="term" value="P:iron ion transport"/>
    <property type="evidence" value="ECO:0007669"/>
    <property type="project" value="InterPro"/>
</dbReference>
<protein>
    <submittedName>
        <fullName evidence="2">Hemin transport protein hmuS</fullName>
    </submittedName>
</protein>
<dbReference type="CDD" id="cd16831">
    <property type="entry name" value="HemS-like_C"/>
    <property type="match status" value="1"/>
</dbReference>
<dbReference type="CDD" id="cd16830">
    <property type="entry name" value="HemS-like_N"/>
    <property type="match status" value="1"/>
</dbReference>
<dbReference type="EMBL" id="CP000830">
    <property type="protein sequence ID" value="ABV92320.1"/>
    <property type="molecule type" value="Genomic_DNA"/>
</dbReference>
<proteinExistence type="predicted"/>
<dbReference type="InterPro" id="IPR007845">
    <property type="entry name" value="HemS/ChuX_dom"/>
</dbReference>
<dbReference type="RefSeq" id="WP_012177252.1">
    <property type="nucleotide sequence ID" value="NC_009952.1"/>
</dbReference>
<dbReference type="InterPro" id="IPR053733">
    <property type="entry name" value="Heme_Transport_Util_sf"/>
</dbReference>
<feature type="domain" description="Haemin-degrading HemS/ChuX" evidence="1">
    <location>
        <begin position="204"/>
        <end position="335"/>
    </location>
</feature>
<dbReference type="KEGG" id="dsh:Dshi_0574"/>
<keyword evidence="3" id="KW-1185">Reference proteome</keyword>
<evidence type="ECO:0000313" key="3">
    <source>
        <dbReference type="Proteomes" id="UP000006833"/>
    </source>
</evidence>
<organism evidence="2 3">
    <name type="scientific">Dinoroseobacter shibae (strain DSM 16493 / NCIMB 14021 / DFL 12)</name>
    <dbReference type="NCBI Taxonomy" id="398580"/>
    <lineage>
        <taxon>Bacteria</taxon>
        <taxon>Pseudomonadati</taxon>
        <taxon>Pseudomonadota</taxon>
        <taxon>Alphaproteobacteria</taxon>
        <taxon>Rhodobacterales</taxon>
        <taxon>Roseobacteraceae</taxon>
        <taxon>Dinoroseobacter</taxon>
    </lineage>
</organism>
<reference evidence="3" key="1">
    <citation type="journal article" date="2010" name="ISME J.">
        <title>The complete genome sequence of the algal symbiont Dinoroseobacter shibae: a hitchhiker's guide to life in the sea.</title>
        <authorList>
            <person name="Wagner-Dobler I."/>
            <person name="Ballhausen B."/>
            <person name="Berger M."/>
            <person name="Brinkhoff T."/>
            <person name="Buchholz I."/>
            <person name="Bunk B."/>
            <person name="Cypionka H."/>
            <person name="Daniel R."/>
            <person name="Drepper T."/>
            <person name="Gerdts G."/>
            <person name="Hahnke S."/>
            <person name="Han C."/>
            <person name="Jahn D."/>
            <person name="Kalhoefer D."/>
            <person name="Kiss H."/>
            <person name="Klenk H.P."/>
            <person name="Kyrpides N."/>
            <person name="Liebl W."/>
            <person name="Liesegang H."/>
            <person name="Meincke L."/>
            <person name="Pati A."/>
            <person name="Petersen J."/>
            <person name="Piekarski T."/>
            <person name="Pommerenke C."/>
            <person name="Pradella S."/>
            <person name="Pukall R."/>
            <person name="Rabus R."/>
            <person name="Stackebrandt E."/>
            <person name="Thole S."/>
            <person name="Thompson L."/>
            <person name="Tielen P."/>
            <person name="Tomasch J."/>
            <person name="von Jan M."/>
            <person name="Wanphrut N."/>
            <person name="Wichels A."/>
            <person name="Zech H."/>
            <person name="Simon M."/>
        </authorList>
    </citation>
    <scope>NUCLEOTIDE SEQUENCE [LARGE SCALE GENOMIC DNA]</scope>
    <source>
        <strain evidence="3">DSM 16493 / NCIMB 14021 / DFL 12</strain>
    </source>
</reference>
<evidence type="ECO:0000313" key="2">
    <source>
        <dbReference type="EMBL" id="ABV92320.1"/>
    </source>
</evidence>
<evidence type="ECO:0000259" key="1">
    <source>
        <dbReference type="Pfam" id="PF05171"/>
    </source>
</evidence>
<dbReference type="HOGENOM" id="CLU_034543_0_0_5"/>
<dbReference type="AlphaFoldDB" id="A8LPJ7"/>
<sequence length="343" mass="37740">MLDAKEIREARTHKAGRARDIAQALGLPEAALVAAQVGHDAVALRPHPNDLIPALGALGPMMALTRNDACVIEKDGEYTDYHGGDHATMTLNEGIDLRMFPRHWVHAFAVSEQVKSGLRHSVQVFDAAGDAVHKAYLRDGADMAAWTRLQSDLALPAQTDTLALKDREPPEGARINLDKRDILLKEWARLTDTHQFLRLCAKLKMNRLGAYRIAEPPFVRPLAPSAVDTMLRAIQVAGFEIMLFVGNRGCIEIHTGPLRRIEPMGPWVNVLDPDFNLHLRGDKVAEVWQVEKPTQRGPAVSVEAFDADGVLILQAFGVPKEGKDTRTAFTEIVNGLPTQETTA</sequence>
<dbReference type="OrthoDB" id="316630at2"/>
<name>A8LPJ7_DINSH</name>
<dbReference type="Pfam" id="PF05171">
    <property type="entry name" value="HemS"/>
    <property type="match status" value="2"/>
</dbReference>
<dbReference type="Proteomes" id="UP000006833">
    <property type="component" value="Chromosome"/>
</dbReference>
<dbReference type="STRING" id="398580.Dshi_0574"/>
<dbReference type="eggNOG" id="COG3720">
    <property type="taxonomic scope" value="Bacteria"/>
</dbReference>
<dbReference type="SUPFAM" id="SSF144064">
    <property type="entry name" value="Heme iron utilization protein-like"/>
    <property type="match status" value="1"/>
</dbReference>
<feature type="domain" description="Haemin-degrading HemS/ChuX" evidence="1">
    <location>
        <begin position="27"/>
        <end position="153"/>
    </location>
</feature>
<dbReference type="Gene3D" id="3.40.1570.10">
    <property type="entry name" value="HemS/ChuS/ChuX like domains"/>
    <property type="match status" value="2"/>
</dbReference>